<dbReference type="EC" id="2.7.13.3" evidence="2"/>
<dbReference type="EMBL" id="RKHK01000001">
    <property type="protein sequence ID" value="ROR72775.1"/>
    <property type="molecule type" value="Genomic_DNA"/>
</dbReference>
<evidence type="ECO:0000256" key="5">
    <source>
        <dbReference type="ARBA" id="ARBA00022741"/>
    </source>
</evidence>
<dbReference type="Gene3D" id="1.20.5.1930">
    <property type="match status" value="1"/>
</dbReference>
<proteinExistence type="predicted"/>
<feature type="transmembrane region" description="Helical" evidence="9">
    <location>
        <begin position="137"/>
        <end position="155"/>
    </location>
</feature>
<keyword evidence="9" id="KW-0472">Membrane</keyword>
<dbReference type="AlphaFoldDB" id="A0A3N2BC07"/>
<dbReference type="GO" id="GO:0005524">
    <property type="term" value="F:ATP binding"/>
    <property type="evidence" value="ECO:0007669"/>
    <property type="project" value="UniProtKB-KW"/>
</dbReference>
<keyword evidence="9" id="KW-1133">Transmembrane helix</keyword>
<evidence type="ECO:0000256" key="6">
    <source>
        <dbReference type="ARBA" id="ARBA00022777"/>
    </source>
</evidence>
<dbReference type="GO" id="GO:0000155">
    <property type="term" value="F:phosphorelay sensor kinase activity"/>
    <property type="evidence" value="ECO:0007669"/>
    <property type="project" value="InterPro"/>
</dbReference>
<dbReference type="Proteomes" id="UP000280668">
    <property type="component" value="Unassembled WGS sequence"/>
</dbReference>
<dbReference type="Pfam" id="PF02518">
    <property type="entry name" value="HATPase_c"/>
    <property type="match status" value="1"/>
</dbReference>
<evidence type="ECO:0000256" key="8">
    <source>
        <dbReference type="ARBA" id="ARBA00023012"/>
    </source>
</evidence>
<evidence type="ECO:0000259" key="10">
    <source>
        <dbReference type="Pfam" id="PF02518"/>
    </source>
</evidence>
<dbReference type="OrthoDB" id="227596at2"/>
<dbReference type="InterPro" id="IPR036890">
    <property type="entry name" value="HATPase_C_sf"/>
</dbReference>
<keyword evidence="9" id="KW-0812">Transmembrane</keyword>
<evidence type="ECO:0000256" key="7">
    <source>
        <dbReference type="ARBA" id="ARBA00022840"/>
    </source>
</evidence>
<evidence type="ECO:0000313" key="13">
    <source>
        <dbReference type="Proteomes" id="UP000280668"/>
    </source>
</evidence>
<feature type="domain" description="Histidine kinase/HSP90-like ATPase" evidence="10">
    <location>
        <begin position="291"/>
        <end position="390"/>
    </location>
</feature>
<dbReference type="InterPro" id="IPR050482">
    <property type="entry name" value="Sensor_HK_TwoCompSys"/>
</dbReference>
<keyword evidence="7" id="KW-0067">ATP-binding</keyword>
<dbReference type="InterPro" id="IPR003594">
    <property type="entry name" value="HATPase_dom"/>
</dbReference>
<dbReference type="Pfam" id="PF07730">
    <property type="entry name" value="HisKA_3"/>
    <property type="match status" value="1"/>
</dbReference>
<dbReference type="PANTHER" id="PTHR24421:SF10">
    <property type="entry name" value="NITRATE_NITRITE SENSOR PROTEIN NARQ"/>
    <property type="match status" value="1"/>
</dbReference>
<keyword evidence="3" id="KW-0597">Phosphoprotein</keyword>
<dbReference type="InterPro" id="IPR011712">
    <property type="entry name" value="Sig_transdc_His_kin_sub3_dim/P"/>
</dbReference>
<accession>A0A3N2BC07</accession>
<feature type="transmembrane region" description="Helical" evidence="9">
    <location>
        <begin position="84"/>
        <end position="101"/>
    </location>
</feature>
<name>A0A3N2BC07_9MICO</name>
<organism evidence="12 13">
    <name type="scientific">Bogoriella caseilytica</name>
    <dbReference type="NCBI Taxonomy" id="56055"/>
    <lineage>
        <taxon>Bacteria</taxon>
        <taxon>Bacillati</taxon>
        <taxon>Actinomycetota</taxon>
        <taxon>Actinomycetes</taxon>
        <taxon>Micrococcales</taxon>
        <taxon>Bogoriellaceae</taxon>
        <taxon>Bogoriella</taxon>
    </lineage>
</organism>
<keyword evidence="5" id="KW-0547">Nucleotide-binding</keyword>
<dbReference type="GO" id="GO:0046983">
    <property type="term" value="F:protein dimerization activity"/>
    <property type="evidence" value="ECO:0007669"/>
    <property type="project" value="InterPro"/>
</dbReference>
<evidence type="ECO:0000256" key="3">
    <source>
        <dbReference type="ARBA" id="ARBA00022553"/>
    </source>
</evidence>
<feature type="transmembrane region" description="Helical" evidence="9">
    <location>
        <begin position="108"/>
        <end position="125"/>
    </location>
</feature>
<keyword evidence="4" id="KW-0808">Transferase</keyword>
<evidence type="ECO:0000256" key="4">
    <source>
        <dbReference type="ARBA" id="ARBA00022679"/>
    </source>
</evidence>
<comment type="caution">
    <text evidence="12">The sequence shown here is derived from an EMBL/GenBank/DDBJ whole genome shotgun (WGS) entry which is preliminary data.</text>
</comment>
<gene>
    <name evidence="12" type="ORF">EDD31_1134</name>
</gene>
<sequence>MAELLQRARDLDQRRPLWWDIGLPVLTLTVCLYATSQPDAVALIALVLLHGAAIFRRRFPFGALMVGFFVLLLTTATALLVEAALPWGFLALWIMLFNLGLREASRSPLWAGIVTAGATGIALAVPVTESADMPHRLPTAVAVLAMAAASYLLGLQIHGRREQVHAQQAEAARAAVVAERSRIAQEMHDIIGHNLSVMTSLATGGAVSVRTQPARAEEAFHAIGATSRSSAREVRRVLSVLRQDRSVGGVALTPPPGVAEVEGLIDSFRTAGLQVNFERLGPLAGLSAGRQLAAYRIVQESLTNTLRHAGPQAGSRVTLTLERDVLAVTVEDDGARIPGAAPGALSDPGSSRLAECQGIVGMRERSEAYGGSLEAGPHGNGWRVRATIPAGVPDAPESGALTGLDGEQS</sequence>
<keyword evidence="13" id="KW-1185">Reference proteome</keyword>
<reference evidence="12 13" key="1">
    <citation type="submission" date="2018-11" db="EMBL/GenBank/DDBJ databases">
        <title>Sequencing the genomes of 1000 actinobacteria strains.</title>
        <authorList>
            <person name="Klenk H.-P."/>
        </authorList>
    </citation>
    <scope>NUCLEOTIDE SEQUENCE [LARGE SCALE GENOMIC DNA]</scope>
    <source>
        <strain evidence="12 13">DSM 11294</strain>
    </source>
</reference>
<dbReference type="Gene3D" id="3.30.565.10">
    <property type="entry name" value="Histidine kinase-like ATPase, C-terminal domain"/>
    <property type="match status" value="1"/>
</dbReference>
<keyword evidence="6 12" id="KW-0418">Kinase</keyword>
<protein>
    <recommendedName>
        <fullName evidence="2">histidine kinase</fullName>
        <ecNumber evidence="2">2.7.13.3</ecNumber>
    </recommendedName>
</protein>
<dbReference type="GO" id="GO:0016020">
    <property type="term" value="C:membrane"/>
    <property type="evidence" value="ECO:0007669"/>
    <property type="project" value="InterPro"/>
</dbReference>
<dbReference type="RefSeq" id="WP_123303293.1">
    <property type="nucleotide sequence ID" value="NZ_RKHK01000001.1"/>
</dbReference>
<feature type="domain" description="Signal transduction histidine kinase subgroup 3 dimerisation and phosphoacceptor" evidence="11">
    <location>
        <begin position="179"/>
        <end position="244"/>
    </location>
</feature>
<feature type="transmembrane region" description="Helical" evidence="9">
    <location>
        <begin position="61"/>
        <end position="78"/>
    </location>
</feature>
<evidence type="ECO:0000256" key="2">
    <source>
        <dbReference type="ARBA" id="ARBA00012438"/>
    </source>
</evidence>
<dbReference type="PANTHER" id="PTHR24421">
    <property type="entry name" value="NITRATE/NITRITE SENSOR PROTEIN NARX-RELATED"/>
    <property type="match status" value="1"/>
</dbReference>
<dbReference type="SUPFAM" id="SSF55874">
    <property type="entry name" value="ATPase domain of HSP90 chaperone/DNA topoisomerase II/histidine kinase"/>
    <property type="match status" value="1"/>
</dbReference>
<evidence type="ECO:0000256" key="9">
    <source>
        <dbReference type="SAM" id="Phobius"/>
    </source>
</evidence>
<evidence type="ECO:0000256" key="1">
    <source>
        <dbReference type="ARBA" id="ARBA00000085"/>
    </source>
</evidence>
<comment type="catalytic activity">
    <reaction evidence="1">
        <text>ATP + protein L-histidine = ADP + protein N-phospho-L-histidine.</text>
        <dbReference type="EC" id="2.7.13.3"/>
    </reaction>
</comment>
<keyword evidence="8" id="KW-0902">Two-component regulatory system</keyword>
<dbReference type="CDD" id="cd16917">
    <property type="entry name" value="HATPase_UhpB-NarQ-NarX-like"/>
    <property type="match status" value="1"/>
</dbReference>
<evidence type="ECO:0000313" key="12">
    <source>
        <dbReference type="EMBL" id="ROR72775.1"/>
    </source>
</evidence>
<evidence type="ECO:0000259" key="11">
    <source>
        <dbReference type="Pfam" id="PF07730"/>
    </source>
</evidence>